<dbReference type="InterPro" id="IPR001478">
    <property type="entry name" value="PDZ"/>
</dbReference>
<evidence type="ECO:0000313" key="8">
    <source>
        <dbReference type="RefSeq" id="XP_052125468.1"/>
    </source>
</evidence>
<comment type="similarity">
    <text evidence="2">Belongs to the syntrophin family.</text>
</comment>
<evidence type="ECO:0000256" key="1">
    <source>
        <dbReference type="ARBA" id="ARBA00004245"/>
    </source>
</evidence>
<accession>A0A9C6U3E7</accession>
<reference evidence="7 8" key="1">
    <citation type="submission" date="2025-04" db="UniProtKB">
        <authorList>
            <consortium name="RefSeq"/>
        </authorList>
    </citation>
    <scope>IDENTIFICATION</scope>
    <source>
        <tissue evidence="7 8">Whole organism</tissue>
    </source>
</reference>
<feature type="domain" description="PDZ" evidence="5">
    <location>
        <begin position="106"/>
        <end position="156"/>
    </location>
</feature>
<dbReference type="PANTHER" id="PTHR10554:SF1">
    <property type="entry name" value="FI16515P1"/>
    <property type="match status" value="1"/>
</dbReference>
<feature type="region of interest" description="Disordered" evidence="4">
    <location>
        <begin position="1"/>
        <end position="107"/>
    </location>
</feature>
<evidence type="ECO:0000256" key="4">
    <source>
        <dbReference type="SAM" id="MobiDB-lite"/>
    </source>
</evidence>
<dbReference type="PANTHER" id="PTHR10554">
    <property type="entry name" value="SYNTROPHIN"/>
    <property type="match status" value="1"/>
</dbReference>
<dbReference type="Gene3D" id="2.30.42.10">
    <property type="match status" value="1"/>
</dbReference>
<evidence type="ECO:0000259" key="5">
    <source>
        <dbReference type="PROSITE" id="PS50106"/>
    </source>
</evidence>
<evidence type="ECO:0000256" key="3">
    <source>
        <dbReference type="ARBA" id="ARBA00023212"/>
    </source>
</evidence>
<dbReference type="GeneID" id="127749796"/>
<dbReference type="InterPro" id="IPR015482">
    <property type="entry name" value="Syntrophin"/>
</dbReference>
<protein>
    <submittedName>
        <fullName evidence="7 8">Alpha-1-syntrophin-like isoform X1</fullName>
    </submittedName>
</protein>
<dbReference type="SUPFAM" id="SSF50156">
    <property type="entry name" value="PDZ domain-like"/>
    <property type="match status" value="1"/>
</dbReference>
<keyword evidence="3" id="KW-0206">Cytoskeleton</keyword>
<dbReference type="PROSITE" id="PS50106">
    <property type="entry name" value="PDZ"/>
    <property type="match status" value="1"/>
</dbReference>
<feature type="compositionally biased region" description="Basic and acidic residues" evidence="4">
    <location>
        <begin position="70"/>
        <end position="91"/>
    </location>
</feature>
<dbReference type="RefSeq" id="XP_052125469.1">
    <property type="nucleotide sequence ID" value="XM_052269509.1"/>
</dbReference>
<dbReference type="Proteomes" id="UP000504606">
    <property type="component" value="Unplaced"/>
</dbReference>
<comment type="subcellular location">
    <subcellularLocation>
        <location evidence="1">Cytoplasm</location>
        <location evidence="1">Cytoskeleton</location>
    </subcellularLocation>
</comment>
<dbReference type="AlphaFoldDB" id="A0A9C6U3E7"/>
<dbReference type="GO" id="GO:0005198">
    <property type="term" value="F:structural molecule activity"/>
    <property type="evidence" value="ECO:0007669"/>
    <property type="project" value="InterPro"/>
</dbReference>
<feature type="compositionally biased region" description="Basic and acidic residues" evidence="4">
    <location>
        <begin position="48"/>
        <end position="60"/>
    </location>
</feature>
<dbReference type="Pfam" id="PF00595">
    <property type="entry name" value="PDZ"/>
    <property type="match status" value="1"/>
</dbReference>
<keyword evidence="6" id="KW-1185">Reference proteome</keyword>
<dbReference type="GO" id="GO:0016010">
    <property type="term" value="C:dystrophin-associated glycoprotein complex"/>
    <property type="evidence" value="ECO:0007669"/>
    <property type="project" value="TreeGrafter"/>
</dbReference>
<sequence>MRLKTASPIEERVVGKYKVRTGMVTVSDGKSRPQPMRLHLSLDTLSLQREEVDNSEHKPAPLDSRGAPRRLPEDSKDPQDTADTKHQEPPGKKGRSPPPLDASERMVSVTRQKVGGLGLSIKGGSEHKLPILISRIFKGQAADETGKLFVGDAIIKGEYATHYRP</sequence>
<organism evidence="6 10">
    <name type="scientific">Frankliniella occidentalis</name>
    <name type="common">Western flower thrips</name>
    <name type="synonym">Euthrips occidentalis</name>
    <dbReference type="NCBI Taxonomy" id="133901"/>
    <lineage>
        <taxon>Eukaryota</taxon>
        <taxon>Metazoa</taxon>
        <taxon>Ecdysozoa</taxon>
        <taxon>Arthropoda</taxon>
        <taxon>Hexapoda</taxon>
        <taxon>Insecta</taxon>
        <taxon>Pterygota</taxon>
        <taxon>Neoptera</taxon>
        <taxon>Paraneoptera</taxon>
        <taxon>Thysanoptera</taxon>
        <taxon>Terebrantia</taxon>
        <taxon>Thripoidea</taxon>
        <taxon>Thripidae</taxon>
        <taxon>Frankliniella</taxon>
    </lineage>
</organism>
<dbReference type="KEGG" id="foc:127749796"/>
<dbReference type="RefSeq" id="XP_052125468.1">
    <property type="nucleotide sequence ID" value="XM_052269508.1"/>
</dbReference>
<dbReference type="InterPro" id="IPR036034">
    <property type="entry name" value="PDZ_sf"/>
</dbReference>
<gene>
    <name evidence="7 8 9 10" type="primary">LOC127749796</name>
</gene>
<evidence type="ECO:0000313" key="6">
    <source>
        <dbReference type="Proteomes" id="UP000504606"/>
    </source>
</evidence>
<evidence type="ECO:0000313" key="10">
    <source>
        <dbReference type="RefSeq" id="XP_052125470.1"/>
    </source>
</evidence>
<dbReference type="OrthoDB" id="9975356at2759"/>
<evidence type="ECO:0000256" key="2">
    <source>
        <dbReference type="ARBA" id="ARBA00010798"/>
    </source>
</evidence>
<evidence type="ECO:0000313" key="7">
    <source>
        <dbReference type="RefSeq" id="XP_052125467.1"/>
    </source>
</evidence>
<evidence type="ECO:0000313" key="9">
    <source>
        <dbReference type="RefSeq" id="XP_052125469.1"/>
    </source>
</evidence>
<dbReference type="GO" id="GO:0005856">
    <property type="term" value="C:cytoskeleton"/>
    <property type="evidence" value="ECO:0007669"/>
    <property type="project" value="UniProtKB-SubCell"/>
</dbReference>
<dbReference type="RefSeq" id="XP_052125467.1">
    <property type="nucleotide sequence ID" value="XM_052269507.1"/>
</dbReference>
<dbReference type="RefSeq" id="XP_052125470.1">
    <property type="nucleotide sequence ID" value="XM_052269510.1"/>
</dbReference>
<keyword evidence="3" id="KW-0963">Cytoplasm</keyword>
<proteinExistence type="inferred from homology"/>
<name>A0A9C6U3E7_FRAOC</name>